<sequence>MQGRLQCGPDLAEPVCCMTVKRLAAQTGTKTEKLYEYAARRDDPLPIRYYKGKERTGFVIVPELYDWMSRNTCLFSERKRYVQA</sequence>
<accession>A0A3N0ITQ5</accession>
<reference evidence="4" key="2">
    <citation type="submission" date="2018-05" db="EMBL/GenBank/DDBJ databases">
        <title>Genome Sequencing of selected type strains of the family Eggerthellaceae.</title>
        <authorList>
            <person name="Danylec N."/>
            <person name="Stoll D.A."/>
            <person name="Doetsch A."/>
            <person name="Huch M."/>
        </authorList>
    </citation>
    <scope>NUCLEOTIDE SEQUENCE [LARGE SCALE GENOMIC DNA]</scope>
    <source>
        <strain evidence="4">DSM 16107</strain>
    </source>
</reference>
<reference evidence="1 3" key="1">
    <citation type="journal article" date="2018" name="Elife">
        <title>Discovery and characterization of a prevalent human gut bacterial enzyme sufficient for the inactivation of a family of plant toxins.</title>
        <authorList>
            <person name="Koppel N."/>
            <person name="Bisanz J.E."/>
            <person name="Pandelia M.E."/>
            <person name="Turnbaugh P.J."/>
            <person name="Balskus E.P."/>
        </authorList>
    </citation>
    <scope>NUCLEOTIDE SEQUENCE [LARGE SCALE GENOMIC DNA]</scope>
    <source>
        <strain evidence="1 3">DSM 16107</strain>
    </source>
</reference>
<dbReference type="Proteomes" id="UP000270112">
    <property type="component" value="Unassembled WGS sequence"/>
</dbReference>
<protein>
    <recommendedName>
        <fullName evidence="5">DNA-binding protein</fullName>
    </recommendedName>
</protein>
<evidence type="ECO:0000313" key="1">
    <source>
        <dbReference type="EMBL" id="RDB63654.1"/>
    </source>
</evidence>
<proteinExistence type="predicted"/>
<name>A0A3N0ITQ5_9ACTN</name>
<dbReference type="EMBL" id="QICC01000093">
    <property type="protein sequence ID" value="RNM40277.1"/>
    <property type="molecule type" value="Genomic_DNA"/>
</dbReference>
<reference evidence="2" key="3">
    <citation type="journal article" date="2019" name="Microbiol. Resour. Announc.">
        <title>Draft Genome Sequences of Type Strains of Gordonibacter faecihominis, Paraeggerthella hongkongensis, Parvibacter caecicola,Slackia equolifaciens, Slackia faecicanis, and Slackia isoflavoniconvertens.</title>
        <authorList>
            <person name="Danylec N."/>
            <person name="Stoll D.A."/>
            <person name="Dotsch A."/>
            <person name="Huch M."/>
        </authorList>
    </citation>
    <scope>NUCLEOTIDE SEQUENCE</scope>
    <source>
        <strain evidence="2">DSM 16107</strain>
    </source>
</reference>
<evidence type="ECO:0008006" key="5">
    <source>
        <dbReference type="Google" id="ProtNLM"/>
    </source>
</evidence>
<evidence type="ECO:0000313" key="3">
    <source>
        <dbReference type="Proteomes" id="UP000253817"/>
    </source>
</evidence>
<comment type="caution">
    <text evidence="2">The sequence shown here is derived from an EMBL/GenBank/DDBJ whole genome shotgun (WGS) entry which is preliminary data.</text>
</comment>
<organism evidence="2 4">
    <name type="scientific">Eggerthella sinensis</name>
    <dbReference type="NCBI Taxonomy" id="242230"/>
    <lineage>
        <taxon>Bacteria</taxon>
        <taxon>Bacillati</taxon>
        <taxon>Actinomycetota</taxon>
        <taxon>Coriobacteriia</taxon>
        <taxon>Eggerthellales</taxon>
        <taxon>Eggerthellaceae</taxon>
        <taxon>Eggerthella</taxon>
    </lineage>
</organism>
<keyword evidence="3" id="KW-1185">Reference proteome</keyword>
<gene>
    <name evidence="1" type="ORF">C1876_16785</name>
    <name evidence="2" type="ORF">DMP09_15090</name>
</gene>
<evidence type="ECO:0000313" key="4">
    <source>
        <dbReference type="Proteomes" id="UP000270112"/>
    </source>
</evidence>
<evidence type="ECO:0000313" key="2">
    <source>
        <dbReference type="EMBL" id="RNM40277.1"/>
    </source>
</evidence>
<dbReference type="AlphaFoldDB" id="A0A3N0ITQ5"/>
<dbReference type="EMBL" id="PPTT01000048">
    <property type="protein sequence ID" value="RDB63654.1"/>
    <property type="molecule type" value="Genomic_DNA"/>
</dbReference>
<dbReference type="Proteomes" id="UP000253817">
    <property type="component" value="Unassembled WGS sequence"/>
</dbReference>